<dbReference type="AlphaFoldDB" id="E0VWA1"/>
<dbReference type="KEGG" id="phu:Phum_PHUM476690"/>
<reference evidence="1" key="2">
    <citation type="submission" date="2007-04" db="EMBL/GenBank/DDBJ databases">
        <title>The genome of the human body louse.</title>
        <authorList>
            <consortium name="The Human Body Louse Genome Consortium"/>
            <person name="Kirkness E."/>
            <person name="Walenz B."/>
            <person name="Hass B."/>
            <person name="Bruggner R."/>
            <person name="Strausberg R."/>
        </authorList>
    </citation>
    <scope>NUCLEOTIDE SEQUENCE</scope>
    <source>
        <strain evidence="1">USDA</strain>
    </source>
</reference>
<accession>E0VWA1</accession>
<reference evidence="2" key="3">
    <citation type="submission" date="2021-02" db="UniProtKB">
        <authorList>
            <consortium name="EnsemblMetazoa"/>
        </authorList>
    </citation>
    <scope>IDENTIFICATION</scope>
    <source>
        <strain evidence="2">USDA</strain>
    </source>
</reference>
<sequence>MVTSDHFNLTLQHLIYNKVITSFSSTTATTTTTSSSLSSSSTTTLSSFLSSIKSKTSSAVITLRPPVKFPVLPHYHHGPRWGPYFEEETDKQNVTVRVGTTVQLDCKIGMLQDKMF</sequence>
<evidence type="ECO:0000313" key="1">
    <source>
        <dbReference type="EMBL" id="EEB17657.1"/>
    </source>
</evidence>
<dbReference type="RefSeq" id="XP_002430395.1">
    <property type="nucleotide sequence ID" value="XM_002430350.1"/>
</dbReference>
<proteinExistence type="predicted"/>
<dbReference type="CTD" id="8239421"/>
<dbReference type="HOGENOM" id="CLU_2099768_0_0_1"/>
<dbReference type="InParanoid" id="E0VWA1"/>
<dbReference type="GeneID" id="8239421"/>
<dbReference type="EMBL" id="DS235818">
    <property type="protein sequence ID" value="EEB17657.1"/>
    <property type="molecule type" value="Genomic_DNA"/>
</dbReference>
<protein>
    <submittedName>
        <fullName evidence="1 2">Uncharacterized protein</fullName>
    </submittedName>
</protein>
<name>E0VWA1_PEDHC</name>
<evidence type="ECO:0000313" key="3">
    <source>
        <dbReference type="Proteomes" id="UP000009046"/>
    </source>
</evidence>
<dbReference type="EnsemblMetazoa" id="PHUM476690-RA">
    <property type="protein sequence ID" value="PHUM476690-PA"/>
    <property type="gene ID" value="PHUM476690"/>
</dbReference>
<dbReference type="VEuPathDB" id="VectorBase:PHUM476690"/>
<dbReference type="EMBL" id="AAZO01005779">
    <property type="status" value="NOT_ANNOTATED_CDS"/>
    <property type="molecule type" value="Genomic_DNA"/>
</dbReference>
<dbReference type="Proteomes" id="UP000009046">
    <property type="component" value="Unassembled WGS sequence"/>
</dbReference>
<dbReference type="STRING" id="121224.E0VWA1"/>
<keyword evidence="3" id="KW-1185">Reference proteome</keyword>
<dbReference type="OrthoDB" id="6354602at2759"/>
<organism>
    <name type="scientific">Pediculus humanus subsp. corporis</name>
    <name type="common">Body louse</name>
    <dbReference type="NCBI Taxonomy" id="121224"/>
    <lineage>
        <taxon>Eukaryota</taxon>
        <taxon>Metazoa</taxon>
        <taxon>Ecdysozoa</taxon>
        <taxon>Arthropoda</taxon>
        <taxon>Hexapoda</taxon>
        <taxon>Insecta</taxon>
        <taxon>Pterygota</taxon>
        <taxon>Neoptera</taxon>
        <taxon>Paraneoptera</taxon>
        <taxon>Psocodea</taxon>
        <taxon>Troctomorpha</taxon>
        <taxon>Phthiraptera</taxon>
        <taxon>Anoplura</taxon>
        <taxon>Pediculidae</taxon>
        <taxon>Pediculus</taxon>
    </lineage>
</organism>
<reference evidence="1" key="1">
    <citation type="submission" date="2007-04" db="EMBL/GenBank/DDBJ databases">
        <title>Annotation of Pediculus humanus corporis strain USDA.</title>
        <authorList>
            <person name="Kirkness E."/>
            <person name="Hannick L."/>
            <person name="Hass B."/>
            <person name="Bruggner R."/>
            <person name="Lawson D."/>
            <person name="Bidwell S."/>
            <person name="Joardar V."/>
            <person name="Caler E."/>
            <person name="Walenz B."/>
            <person name="Inman J."/>
            <person name="Schobel S."/>
            <person name="Galinsky K."/>
            <person name="Amedeo P."/>
            <person name="Strausberg R."/>
        </authorList>
    </citation>
    <scope>NUCLEOTIDE SEQUENCE</scope>
    <source>
        <strain evidence="1">USDA</strain>
    </source>
</reference>
<dbReference type="eggNOG" id="ENOG502SWV2">
    <property type="taxonomic scope" value="Eukaryota"/>
</dbReference>
<evidence type="ECO:0000313" key="2">
    <source>
        <dbReference type="EnsemblMetazoa" id="PHUM476690-PA"/>
    </source>
</evidence>
<gene>
    <name evidence="2" type="primary">8239421</name>
    <name evidence="1" type="ORF">Phum_PHUM476690</name>
</gene>